<dbReference type="Proteomes" id="UP000482800">
    <property type="component" value="Unassembled WGS sequence"/>
</dbReference>
<dbReference type="AlphaFoldDB" id="A0A6V8KPE2"/>
<organism evidence="2 3">
    <name type="scientific">Phytohabitans houttuyneae</name>
    <dbReference type="NCBI Taxonomy" id="1076126"/>
    <lineage>
        <taxon>Bacteria</taxon>
        <taxon>Bacillati</taxon>
        <taxon>Actinomycetota</taxon>
        <taxon>Actinomycetes</taxon>
        <taxon>Micromonosporales</taxon>
        <taxon>Micromonosporaceae</taxon>
    </lineage>
</organism>
<keyword evidence="3" id="KW-1185">Reference proteome</keyword>
<feature type="region of interest" description="Disordered" evidence="1">
    <location>
        <begin position="28"/>
        <end position="71"/>
    </location>
</feature>
<proteinExistence type="predicted"/>
<evidence type="ECO:0000256" key="1">
    <source>
        <dbReference type="SAM" id="MobiDB-lite"/>
    </source>
</evidence>
<name>A0A6V8KPE2_9ACTN</name>
<accession>A0A6V8KPE2</accession>
<feature type="compositionally biased region" description="Pro residues" evidence="1">
    <location>
        <begin position="39"/>
        <end position="63"/>
    </location>
</feature>
<evidence type="ECO:0000313" key="2">
    <source>
        <dbReference type="EMBL" id="GFJ85270.1"/>
    </source>
</evidence>
<dbReference type="EMBL" id="BLPF01000004">
    <property type="protein sequence ID" value="GFJ85270.1"/>
    <property type="molecule type" value="Genomic_DNA"/>
</dbReference>
<reference evidence="2 3" key="1">
    <citation type="submission" date="2020-03" db="EMBL/GenBank/DDBJ databases">
        <title>Whole genome shotgun sequence of Phytohabitans houttuyneae NBRC 108639.</title>
        <authorList>
            <person name="Komaki H."/>
            <person name="Tamura T."/>
        </authorList>
    </citation>
    <scope>NUCLEOTIDE SEQUENCE [LARGE SCALE GENOMIC DNA]</scope>
    <source>
        <strain evidence="2 3">NBRC 108639</strain>
    </source>
</reference>
<evidence type="ECO:0000313" key="3">
    <source>
        <dbReference type="Proteomes" id="UP000482800"/>
    </source>
</evidence>
<sequence length="140" mass="14054">MGNVASDMGIRPVLAVLVAAALLGGCAGTDSPGGGDVSPTPPPSPSASPSPSSPEDLPTPTPSGKPSGSAATIEISGTVVEGVEMGCRLLDQYLLLPGPGINRDDLRVGATLTVRGRVERGMMTTCQQGTPFVVTEIVSR</sequence>
<gene>
    <name evidence="2" type="ORF">Phou_094500</name>
</gene>
<protein>
    <submittedName>
        <fullName evidence="2">Uncharacterized protein</fullName>
    </submittedName>
</protein>
<comment type="caution">
    <text evidence="2">The sequence shown here is derived from an EMBL/GenBank/DDBJ whole genome shotgun (WGS) entry which is preliminary data.</text>
</comment>
<reference evidence="2 3" key="2">
    <citation type="submission" date="2020-03" db="EMBL/GenBank/DDBJ databases">
        <authorList>
            <person name="Ichikawa N."/>
            <person name="Kimura A."/>
            <person name="Kitahashi Y."/>
            <person name="Uohara A."/>
        </authorList>
    </citation>
    <scope>NUCLEOTIDE SEQUENCE [LARGE SCALE GENOMIC DNA]</scope>
    <source>
        <strain evidence="2 3">NBRC 108639</strain>
    </source>
</reference>